<reference evidence="3" key="1">
    <citation type="submission" date="2017-04" db="EMBL/GenBank/DDBJ databases">
        <authorList>
            <person name="Varghese N."/>
            <person name="Submissions S."/>
        </authorList>
    </citation>
    <scope>NUCLEOTIDE SEQUENCE [LARGE SCALE GENOMIC DNA]</scope>
    <source>
        <strain evidence="3">DSM 9293</strain>
    </source>
</reference>
<dbReference type="EMBL" id="FWWY01000001">
    <property type="protein sequence ID" value="SMC05848.1"/>
    <property type="molecule type" value="Genomic_DNA"/>
</dbReference>
<evidence type="ECO:0000256" key="1">
    <source>
        <dbReference type="SAM" id="Phobius"/>
    </source>
</evidence>
<accession>A0A1W1WHQ9</accession>
<feature type="transmembrane region" description="Helical" evidence="1">
    <location>
        <begin position="132"/>
        <end position="152"/>
    </location>
</feature>
<feature type="transmembrane region" description="Helical" evidence="1">
    <location>
        <begin position="25"/>
        <end position="43"/>
    </location>
</feature>
<dbReference type="STRING" id="28034.BFX07_12730"/>
<feature type="transmembrane region" description="Helical" evidence="1">
    <location>
        <begin position="164"/>
        <end position="190"/>
    </location>
</feature>
<dbReference type="Proteomes" id="UP000192660">
    <property type="component" value="Unassembled WGS sequence"/>
</dbReference>
<protein>
    <submittedName>
        <fullName evidence="2">Uncharacterized protein</fullName>
    </submittedName>
</protein>
<dbReference type="Gene3D" id="1.20.5.1230">
    <property type="entry name" value="Apolipoprotein A-I"/>
    <property type="match status" value="1"/>
</dbReference>
<evidence type="ECO:0000313" key="3">
    <source>
        <dbReference type="Proteomes" id="UP000192660"/>
    </source>
</evidence>
<dbReference type="AlphaFoldDB" id="A0A1W1WHQ9"/>
<gene>
    <name evidence="2" type="ORF">SAMN00768000_2488</name>
</gene>
<keyword evidence="1" id="KW-0812">Transmembrane</keyword>
<name>A0A1W1WHQ9_SULTA</name>
<sequence>MGNPGEWIFGLIHAAGGINTFGAEYVWTLFFGTVAVGIWRMWAEGRVFRDVGNLTQALDQARDKEPRMQLQGWFADHPESVLKPLWDQYRQALQIHDASGEAAVVDPLRYFSEYAILYNIAHRRITEIIPTLLTMAGILGTFLGLVAGLHGLNINSSSNLSSGIAQLVGGLSLKFTSSVFGILLALLWIIADKMIWSPRLEKAVVDLLDRLEKLFEVPPEELLLHQLTLLQQAQRDDLATLVTDALIPQLVGGFQDALYKTLVPEIQHLGVKEEETVARLNALGEELTRVAENTTQAQMTGLEQIAHTFIDQVSMQTVDLTRSLHEAFAQTVDVQHEILDIARQAFQEAQRSMEQAEKVNQVQRDLWNESAAIHRELLDSAGYWSQFVESMKEVTQGLPTRLENFFSQLETQSRVFVERFQSIEEAMLRDFHSVVTEMKDVMEVIESEKMMLAAAQEHFQHEQLRFADQMSLAIDRFPTVVEELKTAVRDIEEQATQALTQWATALSHYGESMSQALSNHMEAFHELETSMAEKMLQLTATFATTAQAFQNYVEKTMDTLQENLSTGIHYTFSQFDDELAQAVDYLANGVKVIESGVKTLAIPVQQVDEAARILFQHMNTFSQAMSRMQYRETQDEVNRS</sequence>
<keyword evidence="1" id="KW-0472">Membrane</keyword>
<keyword evidence="3" id="KW-1185">Reference proteome</keyword>
<keyword evidence="1" id="KW-1133">Transmembrane helix</keyword>
<dbReference type="RefSeq" id="WP_020373651.1">
    <property type="nucleotide sequence ID" value="NZ_FWWY01000001.1"/>
</dbReference>
<evidence type="ECO:0000313" key="2">
    <source>
        <dbReference type="EMBL" id="SMC05848.1"/>
    </source>
</evidence>
<proteinExistence type="predicted"/>
<dbReference type="OrthoDB" id="9782541at2"/>
<organism evidence="2 3">
    <name type="scientific">Sulfobacillus thermosulfidooxidans (strain DSM 9293 / VKM B-1269 / AT-1)</name>
    <dbReference type="NCBI Taxonomy" id="929705"/>
    <lineage>
        <taxon>Bacteria</taxon>
        <taxon>Bacillati</taxon>
        <taxon>Bacillota</taxon>
        <taxon>Clostridia</taxon>
        <taxon>Eubacteriales</taxon>
        <taxon>Clostridiales Family XVII. Incertae Sedis</taxon>
        <taxon>Sulfobacillus</taxon>
    </lineage>
</organism>